<dbReference type="SUPFAM" id="SSF53474">
    <property type="entry name" value="alpha/beta-Hydrolases"/>
    <property type="match status" value="1"/>
</dbReference>
<evidence type="ECO:0000313" key="3">
    <source>
        <dbReference type="Proteomes" id="UP001476247"/>
    </source>
</evidence>
<protein>
    <recommendedName>
        <fullName evidence="1">AB hydrolase-1 domain-containing protein</fullName>
    </recommendedName>
</protein>
<gene>
    <name evidence="2" type="ORF">HPULCUR_006132</name>
</gene>
<sequence length="299" mass="34437">MEASIWTLDYWAGISKQFGDKERSWGVHSEHEVKGASLCYEVKGEGPCIVFMGGGDGGYKPFQSLRDLLVKHFTVVLYSRRGYYKSKLTEPQDYTKRLDTDVEDLYAVIKNVTNKSFSIFTSSSSGIVALTYVDRYPNTVDKCFLHEPMVDLSALPNGEQVKSDHRKGMEIFERYGRDATLVYFGDLYLNKSDRYYMVDKQVNQVESGWDYHFEHEAHQYLFTKVDTDRVRKNKLVLFHGIESTESFIYRPGAAFSKALGMDIVPVPGEHIGFYTDYKMFAVEFIKVCKECRVINHSKI</sequence>
<reference evidence="2 3" key="1">
    <citation type="submission" date="2024-04" db="EMBL/GenBank/DDBJ databases">
        <title>genome sequences of Mucor flavus KT1a and Helicostylum pulchrum KT1b strains isolation_sourced from the surface of a dry-aged beef.</title>
        <authorList>
            <person name="Toyotome T."/>
            <person name="Hosono M."/>
            <person name="Torimaru M."/>
            <person name="Fukuda K."/>
            <person name="Mikami N."/>
        </authorList>
    </citation>
    <scope>NUCLEOTIDE SEQUENCE [LARGE SCALE GENOMIC DNA]</scope>
    <source>
        <strain evidence="2 3">KT1b</strain>
    </source>
</reference>
<name>A0ABP9Y179_9FUNG</name>
<dbReference type="InterPro" id="IPR029058">
    <property type="entry name" value="AB_hydrolase_fold"/>
</dbReference>
<dbReference type="Pfam" id="PF00561">
    <property type="entry name" value="Abhydrolase_1"/>
    <property type="match status" value="1"/>
</dbReference>
<proteinExistence type="predicted"/>
<feature type="domain" description="AB hydrolase-1" evidence="1">
    <location>
        <begin position="49"/>
        <end position="150"/>
    </location>
</feature>
<dbReference type="InterPro" id="IPR000073">
    <property type="entry name" value="AB_hydrolase_1"/>
</dbReference>
<evidence type="ECO:0000259" key="1">
    <source>
        <dbReference type="Pfam" id="PF00561"/>
    </source>
</evidence>
<comment type="caution">
    <text evidence="2">The sequence shown here is derived from an EMBL/GenBank/DDBJ whole genome shotgun (WGS) entry which is preliminary data.</text>
</comment>
<keyword evidence="3" id="KW-1185">Reference proteome</keyword>
<dbReference type="EMBL" id="BAABUJ010000016">
    <property type="protein sequence ID" value="GAA5800696.1"/>
    <property type="molecule type" value="Genomic_DNA"/>
</dbReference>
<organism evidence="2 3">
    <name type="scientific">Helicostylum pulchrum</name>
    <dbReference type="NCBI Taxonomy" id="562976"/>
    <lineage>
        <taxon>Eukaryota</taxon>
        <taxon>Fungi</taxon>
        <taxon>Fungi incertae sedis</taxon>
        <taxon>Mucoromycota</taxon>
        <taxon>Mucoromycotina</taxon>
        <taxon>Mucoromycetes</taxon>
        <taxon>Mucorales</taxon>
        <taxon>Mucorineae</taxon>
        <taxon>Mucoraceae</taxon>
        <taxon>Helicostylum</taxon>
    </lineage>
</organism>
<dbReference type="Gene3D" id="3.40.50.1820">
    <property type="entry name" value="alpha/beta hydrolase"/>
    <property type="match status" value="1"/>
</dbReference>
<dbReference type="Proteomes" id="UP001476247">
    <property type="component" value="Unassembled WGS sequence"/>
</dbReference>
<accession>A0ABP9Y179</accession>
<evidence type="ECO:0000313" key="2">
    <source>
        <dbReference type="EMBL" id="GAA5800696.1"/>
    </source>
</evidence>